<dbReference type="Gramene" id="KMT05921">
    <property type="protein sequence ID" value="KMT05921"/>
    <property type="gene ID" value="BVRB_7g165020"/>
</dbReference>
<keyword evidence="8" id="KW-0449">Lipoprotein</keyword>
<evidence type="ECO:0000256" key="8">
    <source>
        <dbReference type="ARBA" id="ARBA00023288"/>
    </source>
</evidence>
<feature type="transmembrane region" description="Helical" evidence="9">
    <location>
        <begin position="638"/>
        <end position="657"/>
    </location>
</feature>
<evidence type="ECO:0000313" key="13">
    <source>
        <dbReference type="Proteomes" id="UP000035740"/>
    </source>
</evidence>
<feature type="signal peptide" evidence="10">
    <location>
        <begin position="1"/>
        <end position="26"/>
    </location>
</feature>
<evidence type="ECO:0000256" key="9">
    <source>
        <dbReference type="SAM" id="Phobius"/>
    </source>
</evidence>
<evidence type="ECO:0000256" key="10">
    <source>
        <dbReference type="SAM" id="SignalP"/>
    </source>
</evidence>
<name>A0A0J8ES17_BETVV</name>
<keyword evidence="9" id="KW-1133">Transmembrane helix</keyword>
<evidence type="ECO:0000313" key="12">
    <source>
        <dbReference type="EMBL" id="KMT05921.1"/>
    </source>
</evidence>
<keyword evidence="3" id="KW-1003">Cell membrane</keyword>
<evidence type="ECO:0000256" key="4">
    <source>
        <dbReference type="ARBA" id="ARBA00022622"/>
    </source>
</evidence>
<dbReference type="Proteomes" id="UP000035740">
    <property type="component" value="Chromosome 7"/>
</dbReference>
<keyword evidence="9" id="KW-0812">Transmembrane</keyword>
<dbReference type="GO" id="GO:0010215">
    <property type="term" value="P:cellulose microfibril organization"/>
    <property type="evidence" value="ECO:0007669"/>
    <property type="project" value="InterPro"/>
</dbReference>
<dbReference type="KEGG" id="bvg:104899152"/>
<dbReference type="Pfam" id="PF04833">
    <property type="entry name" value="COBRA"/>
    <property type="match status" value="1"/>
</dbReference>
<dbReference type="GO" id="GO:0005886">
    <property type="term" value="C:plasma membrane"/>
    <property type="evidence" value="ECO:0007669"/>
    <property type="project" value="UniProtKB-SubCell"/>
</dbReference>
<gene>
    <name evidence="12" type="ORF">BVRB_7g165020</name>
</gene>
<dbReference type="EMBL" id="KQ090145">
    <property type="protein sequence ID" value="KMT05921.1"/>
    <property type="molecule type" value="Genomic_DNA"/>
</dbReference>
<dbReference type="InterPro" id="IPR006918">
    <property type="entry name" value="COBRA_pln"/>
</dbReference>
<dbReference type="OrthoDB" id="2014623at2759"/>
<evidence type="ECO:0000256" key="1">
    <source>
        <dbReference type="ARBA" id="ARBA00004609"/>
    </source>
</evidence>
<keyword evidence="13" id="KW-1185">Reference proteome</keyword>
<evidence type="ECO:0000256" key="6">
    <source>
        <dbReference type="ARBA" id="ARBA00023136"/>
    </source>
</evidence>
<keyword evidence="4" id="KW-0336">GPI-anchor</keyword>
<dbReference type="InterPro" id="IPR056900">
    <property type="entry name" value="COB_C"/>
</dbReference>
<dbReference type="OMA" id="TLSTCCV"/>
<organism evidence="12 13">
    <name type="scientific">Beta vulgaris subsp. vulgaris</name>
    <name type="common">Beet</name>
    <dbReference type="NCBI Taxonomy" id="3555"/>
    <lineage>
        <taxon>Eukaryota</taxon>
        <taxon>Viridiplantae</taxon>
        <taxon>Streptophyta</taxon>
        <taxon>Embryophyta</taxon>
        <taxon>Tracheophyta</taxon>
        <taxon>Spermatophyta</taxon>
        <taxon>Magnoliopsida</taxon>
        <taxon>eudicotyledons</taxon>
        <taxon>Gunneridae</taxon>
        <taxon>Pentapetalae</taxon>
        <taxon>Caryophyllales</taxon>
        <taxon>Chenopodiaceae</taxon>
        <taxon>Betoideae</taxon>
        <taxon>Beta</taxon>
    </lineage>
</organism>
<protein>
    <recommendedName>
        <fullName evidence="11">COBRA C-terminal domain-containing protein</fullName>
    </recommendedName>
</protein>
<evidence type="ECO:0000256" key="7">
    <source>
        <dbReference type="ARBA" id="ARBA00023180"/>
    </source>
</evidence>
<dbReference type="GO" id="GO:0098552">
    <property type="term" value="C:side of membrane"/>
    <property type="evidence" value="ECO:0007669"/>
    <property type="project" value="UniProtKB-KW"/>
</dbReference>
<proteinExistence type="inferred from homology"/>
<dbReference type="AlphaFoldDB" id="A0A0J8ES17"/>
<evidence type="ECO:0000256" key="2">
    <source>
        <dbReference type="ARBA" id="ARBA00005507"/>
    </source>
</evidence>
<keyword evidence="6 9" id="KW-0472">Membrane</keyword>
<evidence type="ECO:0000259" key="11">
    <source>
        <dbReference type="Pfam" id="PF25079"/>
    </source>
</evidence>
<keyword evidence="7" id="KW-0325">Glycoprotein</keyword>
<comment type="subcellular location">
    <subcellularLocation>
        <location evidence="1">Cell membrane</location>
        <topology evidence="1">Lipid-anchor</topology>
        <topology evidence="1">GPI-anchor</topology>
    </subcellularLocation>
</comment>
<dbReference type="eggNOG" id="ENOG502QUPM">
    <property type="taxonomic scope" value="Eukaryota"/>
</dbReference>
<evidence type="ECO:0000256" key="3">
    <source>
        <dbReference type="ARBA" id="ARBA00022475"/>
    </source>
</evidence>
<reference evidence="12 13" key="1">
    <citation type="journal article" date="2014" name="Nature">
        <title>The genome of the recently domesticated crop plant sugar beet (Beta vulgaris).</title>
        <authorList>
            <person name="Dohm J.C."/>
            <person name="Minoche A.E."/>
            <person name="Holtgrawe D."/>
            <person name="Capella-Gutierrez S."/>
            <person name="Zakrzewski F."/>
            <person name="Tafer H."/>
            <person name="Rupp O."/>
            <person name="Sorensen T.R."/>
            <person name="Stracke R."/>
            <person name="Reinhardt R."/>
            <person name="Goesmann A."/>
            <person name="Kraft T."/>
            <person name="Schulz B."/>
            <person name="Stadler P.F."/>
            <person name="Schmidt T."/>
            <person name="Gabaldon T."/>
            <person name="Lehrach H."/>
            <person name="Weisshaar B."/>
            <person name="Himmelbauer H."/>
        </authorList>
    </citation>
    <scope>NUCLEOTIDE SEQUENCE [LARGE SCALE GENOMIC DNA]</scope>
    <source>
        <tissue evidence="12">Taproot</tissue>
    </source>
</reference>
<comment type="similarity">
    <text evidence="2">Belongs to the COBRA family.</text>
</comment>
<keyword evidence="5 10" id="KW-0732">Signal</keyword>
<evidence type="ECO:0000256" key="5">
    <source>
        <dbReference type="ARBA" id="ARBA00022729"/>
    </source>
</evidence>
<accession>A0A0J8ES17</accession>
<dbReference type="Pfam" id="PF25079">
    <property type="entry name" value="COB_C"/>
    <property type="match status" value="1"/>
</dbReference>
<feature type="chain" id="PRO_5005296864" description="COBRA C-terminal domain-containing protein" evidence="10">
    <location>
        <begin position="27"/>
        <end position="658"/>
    </location>
</feature>
<feature type="domain" description="COBRA C-terminal" evidence="11">
    <location>
        <begin position="416"/>
        <end position="632"/>
    </location>
</feature>
<sequence>MENNKLSIILLTTLLFFFSSLPLSISQTQTQTNVSSLCNGIFLQYRYTEGEQLPPNITTSDATQQPYRFQSTLYIQNNGLQELRSWRAFVGFQHGELLVSASNAVLLDGAPLPANVSNGTVFSGFPVPDLRTAVETAGDLTQMSALVELVGTEFGVPPEEFPMPTNISLANDGFICLNQTTQGSNMYTCCTEDPDARSTINATEQFLPRQNGDLSIMYDVISAFESNYWAQVTITNQNPTGRLDNWQLSWQWMRNEFIYAMRGASPYKVDTSDCIFGDAATFYQNLDLSRAISCEPEQTIIDLPPAFADNPTLGSIPYCCRNGTLLPSNIDPSMSISAFQMQVYKMPPDLNVTTFNPPQNWRINGTFNQDYQCGNPIRVSPSLLPNPNGLPVDSEAIATWQVVCNKTRITSARPPKCCVSFSSFFHESVIPCNTCACGCPNPGQAQEQACNASADAIPLPSYALLTPYENRTAITTEYARLNHIPIANNLLPCGDNCGITINWHLLSDYRDGWTSRITIFNWEDTNYSEWFVAAELDRAIEGLDRVYSFNGTAMTEDNGTIFMHGFPSENDYLLGIVNGSNPRRDPRRPGTLQSVLLFDKRRTPGINVARGDGFPTKFIFNGEECSLPTTLPISSTTMLTLATSMYSLLIVTIVFILI</sequence>
<dbReference type="PANTHER" id="PTHR31052">
    <property type="entry name" value="COBRA-LIKE PROTEIN 7"/>
    <property type="match status" value="1"/>
</dbReference>
<dbReference type="PANTHER" id="PTHR31052:SF3">
    <property type="entry name" value="COBRA-LIKE PROTEIN 7"/>
    <property type="match status" value="1"/>
</dbReference>